<feature type="compositionally biased region" description="Low complexity" evidence="4">
    <location>
        <begin position="1246"/>
        <end position="1259"/>
    </location>
</feature>
<evidence type="ECO:0000256" key="3">
    <source>
        <dbReference type="ARBA" id="ARBA00023242"/>
    </source>
</evidence>
<keyword evidence="3" id="KW-0539">Nucleus</keyword>
<comment type="similarity">
    <text evidence="2">Belongs to the RRP12 family.</text>
</comment>
<evidence type="ECO:0000259" key="5">
    <source>
        <dbReference type="Pfam" id="PF08161"/>
    </source>
</evidence>
<dbReference type="InterPro" id="IPR012978">
    <property type="entry name" value="HEAT_RRP12"/>
</dbReference>
<dbReference type="InterPro" id="IPR052087">
    <property type="entry name" value="RRP12"/>
</dbReference>
<dbReference type="PANTHER" id="PTHR48287">
    <property type="entry name" value="ARM REPEAT SUPERFAMILY PROTEIN"/>
    <property type="match status" value="1"/>
</dbReference>
<feature type="compositionally biased region" description="Basic and acidic residues" evidence="4">
    <location>
        <begin position="28"/>
        <end position="37"/>
    </location>
</feature>
<reference evidence="8" key="1">
    <citation type="submission" date="2025-08" db="UniProtKB">
        <authorList>
            <consortium name="RefSeq"/>
        </authorList>
    </citation>
    <scope>IDENTIFICATION</scope>
    <source>
        <tissue evidence="8">Gonads</tissue>
    </source>
</reference>
<organism evidence="7 8">
    <name type="scientific">Sitophilus oryzae</name>
    <name type="common">Rice weevil</name>
    <name type="synonym">Curculio oryzae</name>
    <dbReference type="NCBI Taxonomy" id="7048"/>
    <lineage>
        <taxon>Eukaryota</taxon>
        <taxon>Metazoa</taxon>
        <taxon>Ecdysozoa</taxon>
        <taxon>Arthropoda</taxon>
        <taxon>Hexapoda</taxon>
        <taxon>Insecta</taxon>
        <taxon>Pterygota</taxon>
        <taxon>Neoptera</taxon>
        <taxon>Endopterygota</taxon>
        <taxon>Coleoptera</taxon>
        <taxon>Polyphaga</taxon>
        <taxon>Cucujiformia</taxon>
        <taxon>Curculionidae</taxon>
        <taxon>Dryophthorinae</taxon>
        <taxon>Sitophilus</taxon>
    </lineage>
</organism>
<proteinExistence type="inferred from homology"/>
<dbReference type="PANTHER" id="PTHR48287:SF1">
    <property type="entry name" value="ARM REPEAT SUPERFAMILY PROTEIN"/>
    <property type="match status" value="1"/>
</dbReference>
<dbReference type="RefSeq" id="XP_030764298.1">
    <property type="nucleotide sequence ID" value="XM_030908438.1"/>
</dbReference>
<dbReference type="Pfam" id="PF25772">
    <property type="entry name" value="HEAT_RRP12_N"/>
    <property type="match status" value="1"/>
</dbReference>
<feature type="compositionally biased region" description="Basic and acidic residues" evidence="4">
    <location>
        <begin position="1163"/>
        <end position="1190"/>
    </location>
</feature>
<dbReference type="GO" id="GO:0005634">
    <property type="term" value="C:nucleus"/>
    <property type="evidence" value="ECO:0007669"/>
    <property type="project" value="UniProtKB-SubCell"/>
</dbReference>
<evidence type="ECO:0000256" key="1">
    <source>
        <dbReference type="ARBA" id="ARBA00004123"/>
    </source>
</evidence>
<dbReference type="InterPro" id="IPR057860">
    <property type="entry name" value="HEAT_RRP12_N"/>
</dbReference>
<evidence type="ECO:0000256" key="2">
    <source>
        <dbReference type="ARBA" id="ARBA00007690"/>
    </source>
</evidence>
<feature type="compositionally biased region" description="Low complexity" evidence="4">
    <location>
        <begin position="1218"/>
        <end position="1228"/>
    </location>
</feature>
<dbReference type="KEGG" id="soy:115888659"/>
<feature type="compositionally biased region" description="Low complexity" evidence="4">
    <location>
        <begin position="1132"/>
        <end position="1145"/>
    </location>
</feature>
<feature type="compositionally biased region" description="Basic residues" evidence="4">
    <location>
        <begin position="1"/>
        <end position="18"/>
    </location>
</feature>
<feature type="region of interest" description="Disordered" evidence="4">
    <location>
        <begin position="1"/>
        <end position="37"/>
    </location>
</feature>
<dbReference type="Proteomes" id="UP000504635">
    <property type="component" value="Unplaced"/>
</dbReference>
<feature type="region of interest" description="Disordered" evidence="4">
    <location>
        <begin position="1127"/>
        <end position="1283"/>
    </location>
</feature>
<dbReference type="SUPFAM" id="SSF48371">
    <property type="entry name" value="ARM repeat"/>
    <property type="match status" value="2"/>
</dbReference>
<evidence type="ECO:0000259" key="6">
    <source>
        <dbReference type="Pfam" id="PF25772"/>
    </source>
</evidence>
<evidence type="ECO:0000313" key="8">
    <source>
        <dbReference type="RefSeq" id="XP_030764298.1"/>
    </source>
</evidence>
<dbReference type="InterPro" id="IPR011989">
    <property type="entry name" value="ARM-like"/>
</dbReference>
<comment type="subcellular location">
    <subcellularLocation>
        <location evidence="1">Nucleus</location>
    </subcellularLocation>
</comment>
<name>A0A6J2YJT2_SITOR</name>
<dbReference type="FunCoup" id="A0A6J2YJT2">
    <property type="interactions" value="1576"/>
</dbReference>
<gene>
    <name evidence="8" type="primary">LOC115888659</name>
</gene>
<feature type="domain" description="RRP12 N-terminal HEAT" evidence="6">
    <location>
        <begin position="121"/>
        <end position="367"/>
    </location>
</feature>
<feature type="region of interest" description="Disordered" evidence="4">
    <location>
        <begin position="1046"/>
        <end position="1109"/>
    </location>
</feature>
<dbReference type="OrthoDB" id="2192888at2759"/>
<keyword evidence="7" id="KW-1185">Reference proteome</keyword>
<dbReference type="GeneID" id="115888659"/>
<feature type="compositionally biased region" description="Basic and acidic residues" evidence="4">
    <location>
        <begin position="1262"/>
        <end position="1276"/>
    </location>
</feature>
<evidence type="ECO:0000256" key="4">
    <source>
        <dbReference type="SAM" id="MobiDB-lite"/>
    </source>
</evidence>
<dbReference type="Pfam" id="PF08161">
    <property type="entry name" value="RRP12_HEAT"/>
    <property type="match status" value="1"/>
</dbReference>
<accession>A0A6J2YJT2</accession>
<sequence>MGRFRSKLKGQTKGKRWAKGQSSSSNPETKKYRDQAKSRFFQVNLGPSSLTTDTLKKHDALQMFNSVKSTQMDIEPTEDGSESSLGSYSSYQSMQSFASEWSDCSNMSYNKFMKTFHADSALHKQMLAILAAITEVIKQNGGSETSTEYYCSLLTTLETIYNNEERTEEQITAVLALLNIGIKTVPDAVLRKHFNDITLKLLLILKDFSTAENNVIIKSTLGILTTVLRAQEAAIWSHDTTKQIFNAILNPFCIHSKPKWRKAAQNAVAGIVKAPCFLNNQVHNVPADKCAEFCQDILGSSSKKSIQAGQTTILHTLGLLKETIQSFSKVHIKKSCETILRLMTLNYPIVTSCGLQVMHSLFSSQQAVISGDLNGKLIAALYEYQPGALNIQPTLAWLLVMQEAHVHLADIDISIAMSLLTKFFTTVSELWLTGKSDVISAATHCLEVLLKDIVGPATETTDSVQKHFSKLEKCFNIIHSCLNYQYNNTWSQVLHIIGVMFDVAGANCSNMFVDALKTLAELRDSFKFSYNSELEYAVGAAIRSMGPEKVLNIISLKKENGDLNIDRSWLLPVLKENIKCSTLKYFREGIFPLARYCQQRSTQLAQANDGIGAHSSELLYLQLWNLLPCFCNSPTDIKDEFKTLAKMLGLAISERKELRLSVMASLRKLIQSAKDSNNEEDLSEIARFDKNYLPILFNVYTTKPIGTDEEGQRLASLETIKLYLTLARPELTSQLFKNAVERLNTSTDEPEDHFIRESILDLIRALIPYQNIQGISTVYDQCVKSLPDIKNNKEQKKAYRILEEIVSSESEGCKKFVKSHKKEVQKVLRKSLNTSATSSKGARLRCYNYLIKAQPKLDHESKLIRLVLPEAVMCCKDINEKCRETAYGVINTIGETLLTHNQMENFVVMLISGLAGTPQMVSSTILALASALHNFSGALGQENIKLILDNIVILSSSPTREIVSSCLSFLKVYYTALPSLMVQASLESIMKILTGMTEDCKRHYRLKVRDILDRLIRKYGSENILPYVPSDDQVMHKRIRNLRKLNERKKKLKNERKNMDSDEDIGDFGGKSKPKTVEEILADSDSELDIQEPESNKIPKKKRQSNTWIEEDPESIVDFIDPTVSSKISATKPSQNPSQLQLSQKNTEKTKNRGFKTAPDGRLIIKDQEDSSDDDTRKKKSDKINLKSEDSSDSDDEEGASVAETLLLSDRKRKRSGSVKSKFSSVSSQPLPKYKAGGIGIHRQISSASSVKSGVSSSSRGFGEEYKSKKAAGDVKKKGKKLDPYAYVPLQRSTLNKRKKNKGLGQLKSIVKGAKSGALKGAKAKRNRKSSV</sequence>
<feature type="compositionally biased region" description="Acidic residues" evidence="4">
    <location>
        <begin position="1080"/>
        <end position="1092"/>
    </location>
</feature>
<dbReference type="Gene3D" id="1.25.10.10">
    <property type="entry name" value="Leucine-rich Repeat Variant"/>
    <property type="match status" value="1"/>
</dbReference>
<protein>
    <submittedName>
        <fullName evidence="8">LOW QUALITY PROTEIN: RRP12-like protein</fullName>
    </submittedName>
</protein>
<dbReference type="InterPro" id="IPR016024">
    <property type="entry name" value="ARM-type_fold"/>
</dbReference>
<evidence type="ECO:0000313" key="7">
    <source>
        <dbReference type="Proteomes" id="UP000504635"/>
    </source>
</evidence>
<feature type="domain" description="RRP12 HEAT" evidence="5">
    <location>
        <begin position="435"/>
        <end position="703"/>
    </location>
</feature>
<dbReference type="InParanoid" id="A0A6J2YJT2"/>